<dbReference type="EMBL" id="BSDR01000001">
    <property type="protein sequence ID" value="GLI36450.1"/>
    <property type="molecule type" value="Genomic_DNA"/>
</dbReference>
<name>A0A9W6LAY0_9BACT</name>
<protein>
    <submittedName>
        <fullName evidence="2">Transcriptional regulator</fullName>
    </submittedName>
</protein>
<dbReference type="Pfam" id="PF01381">
    <property type="entry name" value="HTH_3"/>
    <property type="match status" value="1"/>
</dbReference>
<dbReference type="Proteomes" id="UP001144372">
    <property type="component" value="Unassembled WGS sequence"/>
</dbReference>
<dbReference type="SUPFAM" id="SSF47413">
    <property type="entry name" value="lambda repressor-like DNA-binding domains"/>
    <property type="match status" value="1"/>
</dbReference>
<dbReference type="RefSeq" id="WP_281796900.1">
    <property type="nucleotide sequence ID" value="NZ_BSDR01000001.1"/>
</dbReference>
<evidence type="ECO:0000313" key="2">
    <source>
        <dbReference type="EMBL" id="GLI36450.1"/>
    </source>
</evidence>
<dbReference type="GO" id="GO:0003677">
    <property type="term" value="F:DNA binding"/>
    <property type="evidence" value="ECO:0007669"/>
    <property type="project" value="InterPro"/>
</dbReference>
<dbReference type="AlphaFoldDB" id="A0A9W6LAY0"/>
<proteinExistence type="predicted"/>
<gene>
    <name evidence="2" type="ORF">DAMNIGENAA_38830</name>
</gene>
<evidence type="ECO:0000259" key="1">
    <source>
        <dbReference type="PROSITE" id="PS50943"/>
    </source>
</evidence>
<comment type="caution">
    <text evidence="2">The sequence shown here is derived from an EMBL/GenBank/DDBJ whole genome shotgun (WGS) entry which is preliminary data.</text>
</comment>
<dbReference type="InterPro" id="IPR001387">
    <property type="entry name" value="Cro/C1-type_HTH"/>
</dbReference>
<keyword evidence="3" id="KW-1185">Reference proteome</keyword>
<sequence>MSTPTDYQTIKHDGEPAFVLVPWEEWRRIKPLLEAEKARACGIPQEVVEAHVLRNEPLVKAWREHLGITQKELATRMGVSQAAVVKFERPDARLRTSTLKKIASALGLNTEQLQA</sequence>
<feature type="domain" description="HTH cro/C1-type" evidence="1">
    <location>
        <begin position="59"/>
        <end position="113"/>
    </location>
</feature>
<dbReference type="SMART" id="SM00530">
    <property type="entry name" value="HTH_XRE"/>
    <property type="match status" value="1"/>
</dbReference>
<accession>A0A9W6LAY0</accession>
<reference evidence="2" key="1">
    <citation type="submission" date="2022-12" db="EMBL/GenBank/DDBJ databases">
        <title>Reference genome sequencing for broad-spectrum identification of bacterial and archaeal isolates by mass spectrometry.</title>
        <authorList>
            <person name="Sekiguchi Y."/>
            <person name="Tourlousse D.M."/>
        </authorList>
    </citation>
    <scope>NUCLEOTIDE SEQUENCE</scope>
    <source>
        <strain evidence="2">ASRB1</strain>
    </source>
</reference>
<organism evidence="2 3">
    <name type="scientific">Desulforhabdus amnigena</name>
    <dbReference type="NCBI Taxonomy" id="40218"/>
    <lineage>
        <taxon>Bacteria</taxon>
        <taxon>Pseudomonadati</taxon>
        <taxon>Thermodesulfobacteriota</taxon>
        <taxon>Syntrophobacteria</taxon>
        <taxon>Syntrophobacterales</taxon>
        <taxon>Syntrophobacteraceae</taxon>
        <taxon>Desulforhabdus</taxon>
    </lineage>
</organism>
<dbReference type="CDD" id="cd00093">
    <property type="entry name" value="HTH_XRE"/>
    <property type="match status" value="1"/>
</dbReference>
<dbReference type="InterPro" id="IPR010982">
    <property type="entry name" value="Lambda_DNA-bd_dom_sf"/>
</dbReference>
<dbReference type="Gene3D" id="1.10.260.40">
    <property type="entry name" value="lambda repressor-like DNA-binding domains"/>
    <property type="match status" value="1"/>
</dbReference>
<evidence type="ECO:0000313" key="3">
    <source>
        <dbReference type="Proteomes" id="UP001144372"/>
    </source>
</evidence>
<dbReference type="PROSITE" id="PS50943">
    <property type="entry name" value="HTH_CROC1"/>
    <property type="match status" value="1"/>
</dbReference>